<organism evidence="1 2">
    <name type="scientific">Escherichia coli HVH 36</name>
    <name type="common">4-5675286</name>
    <dbReference type="NCBI Taxonomy" id="1280986"/>
    <lineage>
        <taxon>Bacteria</taxon>
        <taxon>Pseudomonadati</taxon>
        <taxon>Pseudomonadota</taxon>
        <taxon>Gammaproteobacteria</taxon>
        <taxon>Enterobacterales</taxon>
        <taxon>Enterobacteriaceae</taxon>
        <taxon>Escherichia</taxon>
    </lineage>
</organism>
<gene>
    <name evidence="1" type="ORF">G711_05117</name>
</gene>
<comment type="caution">
    <text evidence="1">The sequence shown here is derived from an EMBL/GenBank/DDBJ whole genome shotgun (WGS) entry which is preliminary data.</text>
</comment>
<dbReference type="EMBL" id="AYLQ01000059">
    <property type="protein sequence ID" value="ESP05768.1"/>
    <property type="molecule type" value="Genomic_DNA"/>
</dbReference>
<dbReference type="AlphaFoldDB" id="A0A7U9ITB5"/>
<accession>A0A7U9ITB5</accession>
<evidence type="ECO:0000313" key="2">
    <source>
        <dbReference type="Proteomes" id="UP000017766"/>
    </source>
</evidence>
<protein>
    <submittedName>
        <fullName evidence="1">Uncharacterized protein</fullName>
    </submittedName>
</protein>
<evidence type="ECO:0000313" key="1">
    <source>
        <dbReference type="EMBL" id="ESP05768.1"/>
    </source>
</evidence>
<reference evidence="1 2" key="1">
    <citation type="submission" date="2013-08" db="EMBL/GenBank/DDBJ databases">
        <title>The Genome Sequence of Escherichia coli HVH 36 (4-5675286).</title>
        <authorList>
            <consortium name="The Broad Institute Genome Sequencing Platform"/>
            <consortium name="The Broad Institute Genome Sequencing Center for Infectious Disease"/>
            <person name="Feldgarden M."/>
            <person name="Frimodt-Moller N."/>
            <person name="Leihof R.F."/>
            <person name="Rasmussen L."/>
            <person name="Young S.K."/>
            <person name="Zeng Q."/>
            <person name="Gargeya S."/>
            <person name="Fitzgerald M."/>
            <person name="Abouelleil A."/>
            <person name="Alvarado L."/>
            <person name="Berlin A.M."/>
            <person name="Chapman S.B."/>
            <person name="Gainer-Dewar J."/>
            <person name="Goldberg J."/>
            <person name="Gnerre S."/>
            <person name="Griggs A."/>
            <person name="Gujja S."/>
            <person name="Hansen M."/>
            <person name="Howarth C."/>
            <person name="Imamovic A."/>
            <person name="Ireland A."/>
            <person name="Larimer J."/>
            <person name="McCowan C."/>
            <person name="Murphy C."/>
            <person name="Pearson M."/>
            <person name="Poon T."/>
            <person name="Priest M."/>
            <person name="Roberts A."/>
            <person name="Saif S."/>
            <person name="Shea T."/>
            <person name="Sykes S."/>
            <person name="Wortman J."/>
            <person name="Nusbaum C."/>
            <person name="Birren B."/>
        </authorList>
    </citation>
    <scope>NUCLEOTIDE SEQUENCE [LARGE SCALE GENOMIC DNA]</scope>
    <source>
        <strain evidence="2">HVH 36 (4-5675286)</strain>
    </source>
</reference>
<name>A0A7U9ITB5_ECOLX</name>
<proteinExistence type="predicted"/>
<sequence>MNNFNNINNMKEYHEQTLNSYKYMTYLFNIKMQCSDFSSKIIKLVN</sequence>
<dbReference type="Proteomes" id="UP000017766">
    <property type="component" value="Unassembled WGS sequence"/>
</dbReference>